<reference evidence="12 13" key="1">
    <citation type="submission" date="2014-12" db="EMBL/GenBank/DDBJ databases">
        <title>16Stimator: statistical estimation of ribosomal gene copy numbers from draft genome assemblies.</title>
        <authorList>
            <person name="Perisin M.A."/>
            <person name="Vetter M."/>
            <person name="Gilbert J.A."/>
            <person name="Bergelson J."/>
        </authorList>
    </citation>
    <scope>NUCLEOTIDE SEQUENCE [LARGE SCALE GENOMIC DNA]</scope>
    <source>
        <strain evidence="12 13">MEJ086</strain>
    </source>
</reference>
<evidence type="ECO:0000313" key="12">
    <source>
        <dbReference type="EMBL" id="KIQ03282.1"/>
    </source>
</evidence>
<evidence type="ECO:0000313" key="13">
    <source>
        <dbReference type="Proteomes" id="UP000032068"/>
    </source>
</evidence>
<dbReference type="AlphaFoldDB" id="A0A0D0KTV1"/>
<keyword evidence="2" id="KW-0548">Nucleotidyltransferase</keyword>
<keyword evidence="1" id="KW-0808">Transferase</keyword>
<comment type="catalytic activity">
    <reaction evidence="10">
        <text>GTP + ATP = 3',3'-cGAMP + 2 diphosphate</text>
        <dbReference type="Rhea" id="RHEA:35647"/>
        <dbReference type="ChEBI" id="CHEBI:30616"/>
        <dbReference type="ChEBI" id="CHEBI:33019"/>
        <dbReference type="ChEBI" id="CHEBI:37565"/>
        <dbReference type="ChEBI" id="CHEBI:71501"/>
    </reaction>
    <physiologicalReaction direction="left-to-right" evidence="10">
        <dbReference type="Rhea" id="RHEA:35648"/>
    </physiologicalReaction>
</comment>
<gene>
    <name evidence="12" type="ORF">RU08_06465</name>
</gene>
<keyword evidence="4" id="KW-0547">Nucleotide-binding</keyword>
<keyword evidence="5" id="KW-0067">ATP-binding</keyword>
<evidence type="ECO:0000256" key="8">
    <source>
        <dbReference type="ARBA" id="ARBA00023118"/>
    </source>
</evidence>
<evidence type="ECO:0000256" key="5">
    <source>
        <dbReference type="ARBA" id="ARBA00022840"/>
    </source>
</evidence>
<dbReference type="RefSeq" id="WP_042552983.1">
    <property type="nucleotide sequence ID" value="NZ_JXQW01000013.1"/>
</dbReference>
<evidence type="ECO:0000256" key="6">
    <source>
        <dbReference type="ARBA" id="ARBA00022842"/>
    </source>
</evidence>
<dbReference type="EMBL" id="JXQW01000013">
    <property type="protein sequence ID" value="KIQ03282.1"/>
    <property type="molecule type" value="Genomic_DNA"/>
</dbReference>
<protein>
    <recommendedName>
        <fullName evidence="9">Cyclic GMP-AMP synthase</fullName>
    </recommendedName>
</protein>
<dbReference type="GO" id="GO:0046872">
    <property type="term" value="F:metal ion binding"/>
    <property type="evidence" value="ECO:0007669"/>
    <property type="project" value="UniProtKB-KW"/>
</dbReference>
<evidence type="ECO:0000256" key="9">
    <source>
        <dbReference type="ARBA" id="ARBA00044145"/>
    </source>
</evidence>
<accession>A0A0D0KTV1</accession>
<organism evidence="12 13">
    <name type="scientific">Pseudomonas fulva</name>
    <dbReference type="NCBI Taxonomy" id="47880"/>
    <lineage>
        <taxon>Bacteria</taxon>
        <taxon>Pseudomonadati</taxon>
        <taxon>Pseudomonadota</taxon>
        <taxon>Gammaproteobacteria</taxon>
        <taxon>Pseudomonadales</taxon>
        <taxon>Pseudomonadaceae</taxon>
        <taxon>Pseudomonas</taxon>
    </lineage>
</organism>
<dbReference type="InterPro" id="IPR006116">
    <property type="entry name" value="NT_2-5OAS_ClassI-CCAase"/>
</dbReference>
<dbReference type="Pfam" id="PF21654">
    <property type="entry name" value="DncV-like_NTFase"/>
    <property type="match status" value="1"/>
</dbReference>
<keyword evidence="6" id="KW-0460">Magnesium</keyword>
<evidence type="ECO:0000256" key="2">
    <source>
        <dbReference type="ARBA" id="ARBA00022695"/>
    </source>
</evidence>
<evidence type="ECO:0000256" key="3">
    <source>
        <dbReference type="ARBA" id="ARBA00022723"/>
    </source>
</evidence>
<dbReference type="GO" id="GO:0005524">
    <property type="term" value="F:ATP binding"/>
    <property type="evidence" value="ECO:0007669"/>
    <property type="project" value="UniProtKB-KW"/>
</dbReference>
<sequence length="401" mass="45633">MPTKTAEDFLAALADELAISESRYEQARRSYASLGDWLHRSESTVVEYDPQVYVQGSFRLGTAIRPLNDEEEYDVDSVCLLRTLGTKDLSQSKLKALVGDEIKAYRNAQSMVKPVREGRRCWVLDYADGAQFHMDIVPSIPNAARQRLLLEAQGLDLKWSETAMVITDIESPVYEVLSDDWQRSNPKGYAEWFRQRMGEQFERRRRALAESIKASVEDIPDYRIRTPLQSAIMILKRHRDGMFEGRYDERPISIIITTLAAHAYNGEEKIADALYSILSRMDQFVEHDGHHCIIRNPSDPLENFADKWPEHPEREAAFFEWLRQARQDFETLAGQVERRRLIESIQPRMGAVAERAAMRLEPPPGTMLHPATAAALVGAAAASAPVFPNTRREPTSPRGFA</sequence>
<dbReference type="CDD" id="cd05400">
    <property type="entry name" value="NT_2-5OAS_ClassI-CCAase"/>
    <property type="match status" value="1"/>
</dbReference>
<keyword evidence="7" id="KW-0546">Nucleotide metabolism</keyword>
<keyword evidence="3" id="KW-0479">Metal-binding</keyword>
<keyword evidence="8" id="KW-0051">Antiviral defense</keyword>
<evidence type="ECO:0000256" key="1">
    <source>
        <dbReference type="ARBA" id="ARBA00022679"/>
    </source>
</evidence>
<evidence type="ECO:0000256" key="4">
    <source>
        <dbReference type="ARBA" id="ARBA00022741"/>
    </source>
</evidence>
<evidence type="ECO:0000256" key="10">
    <source>
        <dbReference type="ARBA" id="ARBA00048304"/>
    </source>
</evidence>
<dbReference type="OrthoDB" id="1118920at2"/>
<dbReference type="GO" id="GO:0051607">
    <property type="term" value="P:defense response to virus"/>
    <property type="evidence" value="ECO:0007669"/>
    <property type="project" value="UniProtKB-KW"/>
</dbReference>
<dbReference type="InterPro" id="IPR048445">
    <property type="entry name" value="DncV-like_NTFase"/>
</dbReference>
<comment type="caution">
    <text evidence="12">The sequence shown here is derived from an EMBL/GenBank/DDBJ whole genome shotgun (WGS) entry which is preliminary data.</text>
</comment>
<dbReference type="GO" id="GO:0016779">
    <property type="term" value="F:nucleotidyltransferase activity"/>
    <property type="evidence" value="ECO:0007669"/>
    <property type="project" value="UniProtKB-KW"/>
</dbReference>
<name>A0A0D0KTV1_9PSED</name>
<dbReference type="GO" id="GO:0009117">
    <property type="term" value="P:nucleotide metabolic process"/>
    <property type="evidence" value="ECO:0007669"/>
    <property type="project" value="UniProtKB-KW"/>
</dbReference>
<feature type="domain" description="Cyclic GMP-AMP synthase DncV-like nucleotidyltransferase" evidence="11">
    <location>
        <begin position="50"/>
        <end position="136"/>
    </location>
</feature>
<evidence type="ECO:0000259" key="11">
    <source>
        <dbReference type="Pfam" id="PF21654"/>
    </source>
</evidence>
<proteinExistence type="predicted"/>
<dbReference type="Proteomes" id="UP000032068">
    <property type="component" value="Unassembled WGS sequence"/>
</dbReference>
<evidence type="ECO:0000256" key="7">
    <source>
        <dbReference type="ARBA" id="ARBA00023080"/>
    </source>
</evidence>